<evidence type="ECO:0000256" key="2">
    <source>
        <dbReference type="ARBA" id="ARBA00022723"/>
    </source>
</evidence>
<evidence type="ECO:0000256" key="4">
    <source>
        <dbReference type="ARBA" id="ARBA00022741"/>
    </source>
</evidence>
<dbReference type="InterPro" id="IPR004843">
    <property type="entry name" value="Calcineurin-like_PHP"/>
</dbReference>
<dbReference type="FunFam" id="3.60.21.10:FF:000020">
    <property type="entry name" value="NT5E isoform 4"/>
    <property type="match status" value="1"/>
</dbReference>
<evidence type="ECO:0000259" key="8">
    <source>
        <dbReference type="Pfam" id="PF02872"/>
    </source>
</evidence>
<name>A0A8S4FZF8_PLUXY</name>
<feature type="domain" description="5'-Nucleotidase C-terminal" evidence="8">
    <location>
        <begin position="362"/>
        <end position="521"/>
    </location>
</feature>
<sequence length="562" mass="61450">MTYLQIVELHVERAFKMLNIIFLIILVFSASVSAQGNTTQSAYELNIIHYNDFHARFVETSPFGGACSPAVAPCIGGFARLTTAIRDSLAEDPESLVLNAGDSFQGTIWYNLLRWNVTYDFMNMIPHTAHAFGNHEFDNGIDGVVPYLENLDAPMLAANILDDEEPSIQGLYQPSIVVTKNGRRVGIIGVLIASTNILAATGNLRFTDEVEAVRREAQLLHDDGVDIIVVLSHCGIEIDRVIAREAGPHIDIIVGGHSHSLLFNGEPPQDSGFKPVGTYPVVVEQDGKSVLIVQAAAHTQYLGEIRLLFDENGNLFDWSGEARYLGNEIIQAPDVLTKINEYLPIVSVLANQELGSSRVYLSATCTCRECNLGNMICDAFLEAAMEYAEAEQWNAAHACAINQGGIRTDMPQGVITMESLLLAQPFENNVELFELRGDHVLAMLEHALAGDRYPGANMVQVGGMRVVLDGALPVGSRVVNASIRCVTCDVPRYEPLLPEKWYSMVTTEFMASGGDGFSMISENKRNVQVIGVDYAILVDYIEKNSPLVNAVDGRIQISNACV</sequence>
<dbReference type="Gene3D" id="3.90.780.10">
    <property type="entry name" value="5'-Nucleotidase, C-terminal domain"/>
    <property type="match status" value="1"/>
</dbReference>
<feature type="domain" description="Calcineurin-like phosphoesterase" evidence="7">
    <location>
        <begin position="46"/>
        <end position="260"/>
    </location>
</feature>
<dbReference type="InterPro" id="IPR008334">
    <property type="entry name" value="5'-Nucleotdase_C"/>
</dbReference>
<proteinExistence type="inferred from homology"/>
<evidence type="ECO:0000313" key="10">
    <source>
        <dbReference type="Proteomes" id="UP000653454"/>
    </source>
</evidence>
<dbReference type="AlphaFoldDB" id="A0A8S4FZF8"/>
<dbReference type="PANTHER" id="PTHR11575:SF32">
    <property type="entry name" value="APYRASE-LIKE PROTEIN"/>
    <property type="match status" value="1"/>
</dbReference>
<comment type="caution">
    <text evidence="9">The sequence shown here is derived from an EMBL/GenBank/DDBJ whole genome shotgun (WGS) entry which is preliminary data.</text>
</comment>
<dbReference type="FunFam" id="3.90.780.10:FF:000001">
    <property type="entry name" value="NT5E isoform 3"/>
    <property type="match status" value="1"/>
</dbReference>
<keyword evidence="3 6" id="KW-0732">Signal</keyword>
<evidence type="ECO:0000256" key="5">
    <source>
        <dbReference type="ARBA" id="ARBA00022801"/>
    </source>
</evidence>
<evidence type="ECO:0000256" key="1">
    <source>
        <dbReference type="ARBA" id="ARBA00006654"/>
    </source>
</evidence>
<organism evidence="9 10">
    <name type="scientific">Plutella xylostella</name>
    <name type="common">Diamondback moth</name>
    <name type="synonym">Plutella maculipennis</name>
    <dbReference type="NCBI Taxonomy" id="51655"/>
    <lineage>
        <taxon>Eukaryota</taxon>
        <taxon>Metazoa</taxon>
        <taxon>Ecdysozoa</taxon>
        <taxon>Arthropoda</taxon>
        <taxon>Hexapoda</taxon>
        <taxon>Insecta</taxon>
        <taxon>Pterygota</taxon>
        <taxon>Neoptera</taxon>
        <taxon>Endopterygota</taxon>
        <taxon>Lepidoptera</taxon>
        <taxon>Glossata</taxon>
        <taxon>Ditrysia</taxon>
        <taxon>Yponomeutoidea</taxon>
        <taxon>Plutellidae</taxon>
        <taxon>Plutella</taxon>
    </lineage>
</organism>
<evidence type="ECO:0000259" key="7">
    <source>
        <dbReference type="Pfam" id="PF00149"/>
    </source>
</evidence>
<reference evidence="9" key="1">
    <citation type="submission" date="2020-11" db="EMBL/GenBank/DDBJ databases">
        <authorList>
            <person name="Whiteford S."/>
        </authorList>
    </citation>
    <scope>NUCLEOTIDE SEQUENCE</scope>
</reference>
<dbReference type="SUPFAM" id="SSF56300">
    <property type="entry name" value="Metallo-dependent phosphatases"/>
    <property type="match status" value="1"/>
</dbReference>
<keyword evidence="4 6" id="KW-0547">Nucleotide-binding</keyword>
<dbReference type="GO" id="GO:0046872">
    <property type="term" value="F:metal ion binding"/>
    <property type="evidence" value="ECO:0007669"/>
    <property type="project" value="UniProtKB-KW"/>
</dbReference>
<dbReference type="SUPFAM" id="SSF55816">
    <property type="entry name" value="5'-nucleotidase (syn. UDP-sugar hydrolase), C-terminal domain"/>
    <property type="match status" value="1"/>
</dbReference>
<dbReference type="PRINTS" id="PR01607">
    <property type="entry name" value="APYRASEFAMLY"/>
</dbReference>
<dbReference type="Proteomes" id="UP000653454">
    <property type="component" value="Unassembled WGS sequence"/>
</dbReference>
<dbReference type="GO" id="GO:0000166">
    <property type="term" value="F:nucleotide binding"/>
    <property type="evidence" value="ECO:0007669"/>
    <property type="project" value="UniProtKB-KW"/>
</dbReference>
<feature type="signal peptide" evidence="6">
    <location>
        <begin position="1"/>
        <end position="34"/>
    </location>
</feature>
<evidence type="ECO:0000256" key="6">
    <source>
        <dbReference type="RuleBase" id="RU362119"/>
    </source>
</evidence>
<evidence type="ECO:0000313" key="9">
    <source>
        <dbReference type="EMBL" id="CAG9132921.1"/>
    </source>
</evidence>
<dbReference type="GO" id="GO:0005886">
    <property type="term" value="C:plasma membrane"/>
    <property type="evidence" value="ECO:0007669"/>
    <property type="project" value="TreeGrafter"/>
</dbReference>
<keyword evidence="2" id="KW-0479">Metal-binding</keyword>
<dbReference type="Gene3D" id="3.60.21.10">
    <property type="match status" value="1"/>
</dbReference>
<dbReference type="PANTHER" id="PTHR11575">
    <property type="entry name" value="5'-NUCLEOTIDASE-RELATED"/>
    <property type="match status" value="1"/>
</dbReference>
<evidence type="ECO:0000256" key="3">
    <source>
        <dbReference type="ARBA" id="ARBA00022729"/>
    </source>
</evidence>
<comment type="similarity">
    <text evidence="1 6">Belongs to the 5'-nucleotidase family.</text>
</comment>
<dbReference type="EMBL" id="CAJHNJ030000054">
    <property type="protein sequence ID" value="CAG9132921.1"/>
    <property type="molecule type" value="Genomic_DNA"/>
</dbReference>
<dbReference type="InterPro" id="IPR006179">
    <property type="entry name" value="5_nucleotidase/apyrase"/>
</dbReference>
<gene>
    <name evidence="9" type="ORF">PLXY2_LOCUS11151</name>
</gene>
<feature type="chain" id="PRO_5035960978" evidence="6">
    <location>
        <begin position="35"/>
        <end position="562"/>
    </location>
</feature>
<protein>
    <submittedName>
        <fullName evidence="9">(diamondback moth) hypothetical protein</fullName>
    </submittedName>
</protein>
<accession>A0A8S4FZF8</accession>
<keyword evidence="10" id="KW-1185">Reference proteome</keyword>
<dbReference type="Pfam" id="PF00149">
    <property type="entry name" value="Metallophos"/>
    <property type="match status" value="1"/>
</dbReference>
<dbReference type="GO" id="GO:0008253">
    <property type="term" value="F:5'-nucleotidase activity"/>
    <property type="evidence" value="ECO:0007669"/>
    <property type="project" value="TreeGrafter"/>
</dbReference>
<keyword evidence="5 6" id="KW-0378">Hydrolase</keyword>
<dbReference type="GO" id="GO:0006196">
    <property type="term" value="P:AMP catabolic process"/>
    <property type="evidence" value="ECO:0007669"/>
    <property type="project" value="TreeGrafter"/>
</dbReference>
<dbReference type="InterPro" id="IPR029052">
    <property type="entry name" value="Metallo-depent_PP-like"/>
</dbReference>
<dbReference type="InterPro" id="IPR036907">
    <property type="entry name" value="5'-Nucleotdase_C_sf"/>
</dbReference>
<dbReference type="Pfam" id="PF02872">
    <property type="entry name" value="5_nucleotid_C"/>
    <property type="match status" value="1"/>
</dbReference>
<dbReference type="CDD" id="cd07409">
    <property type="entry name" value="MPP_CD73_N"/>
    <property type="match status" value="1"/>
</dbReference>